<evidence type="ECO:0000256" key="1">
    <source>
        <dbReference type="SAM" id="SignalP"/>
    </source>
</evidence>
<feature type="domain" description="DUF4440" evidence="2">
    <location>
        <begin position="34"/>
        <end position="136"/>
    </location>
</feature>
<evidence type="ECO:0000313" key="4">
    <source>
        <dbReference type="Proteomes" id="UP000318704"/>
    </source>
</evidence>
<reference evidence="3 4" key="1">
    <citation type="submission" date="2019-03" db="EMBL/GenBank/DDBJ databases">
        <title>Deep-cultivation of Planctomycetes and their phenomic and genomic characterization uncovers novel biology.</title>
        <authorList>
            <person name="Wiegand S."/>
            <person name="Jogler M."/>
            <person name="Boedeker C."/>
            <person name="Pinto D."/>
            <person name="Vollmers J."/>
            <person name="Rivas-Marin E."/>
            <person name="Kohn T."/>
            <person name="Peeters S.H."/>
            <person name="Heuer A."/>
            <person name="Rast P."/>
            <person name="Oberbeckmann S."/>
            <person name="Bunk B."/>
            <person name="Jeske O."/>
            <person name="Meyerdierks A."/>
            <person name="Storesund J.E."/>
            <person name="Kallscheuer N."/>
            <person name="Luecker S."/>
            <person name="Lage O.M."/>
            <person name="Pohl T."/>
            <person name="Merkel B.J."/>
            <person name="Hornburger P."/>
            <person name="Mueller R.-W."/>
            <person name="Bruemmer F."/>
            <person name="Labrenz M."/>
            <person name="Spormann A.M."/>
            <person name="Op den Camp H."/>
            <person name="Overmann J."/>
            <person name="Amann R."/>
            <person name="Jetten M.S.M."/>
            <person name="Mascher T."/>
            <person name="Medema M.H."/>
            <person name="Devos D.P."/>
            <person name="Kaster A.-K."/>
            <person name="Ovreas L."/>
            <person name="Rohde M."/>
            <person name="Galperin M.Y."/>
            <person name="Jogler C."/>
        </authorList>
    </citation>
    <scope>NUCLEOTIDE SEQUENCE [LARGE SCALE GENOMIC DNA]</scope>
    <source>
        <strain evidence="3 4">V144</strain>
    </source>
</reference>
<feature type="chain" id="PRO_5021770378" description="DUF4440 domain-containing protein" evidence="1">
    <location>
        <begin position="23"/>
        <end position="147"/>
    </location>
</feature>
<dbReference type="AlphaFoldDB" id="A0A517VSW8"/>
<name>A0A517VSW8_9PLAN</name>
<keyword evidence="1" id="KW-0732">Signal</keyword>
<dbReference type="Pfam" id="PF14534">
    <property type="entry name" value="DUF4440"/>
    <property type="match status" value="1"/>
</dbReference>
<accession>A0A517VSW8</accession>
<sequence precursor="true">MFVRLIVMTIIFNLLAGTTLFAEDHADGKNTELLKAVEILDTAFEKQDDATIRKLIDTNHISIAPSYQFFNRKDQLKALPELKITLFEAEPKKILYVTPKTALISYKAKLAGTYAGEKLPARVQILESWVKRKGKWIEVSYQETPLP</sequence>
<dbReference type="Gene3D" id="3.10.450.50">
    <property type="match status" value="1"/>
</dbReference>
<organism evidence="3 4">
    <name type="scientific">Gimesia aquarii</name>
    <dbReference type="NCBI Taxonomy" id="2527964"/>
    <lineage>
        <taxon>Bacteria</taxon>
        <taxon>Pseudomonadati</taxon>
        <taxon>Planctomycetota</taxon>
        <taxon>Planctomycetia</taxon>
        <taxon>Planctomycetales</taxon>
        <taxon>Planctomycetaceae</taxon>
        <taxon>Gimesia</taxon>
    </lineage>
</organism>
<proteinExistence type="predicted"/>
<dbReference type="InterPro" id="IPR027843">
    <property type="entry name" value="DUF4440"/>
</dbReference>
<dbReference type="EMBL" id="CP037920">
    <property type="protein sequence ID" value="QDT96096.1"/>
    <property type="molecule type" value="Genomic_DNA"/>
</dbReference>
<dbReference type="InterPro" id="IPR032710">
    <property type="entry name" value="NTF2-like_dom_sf"/>
</dbReference>
<gene>
    <name evidence="3" type="ORF">V144x_15490</name>
</gene>
<dbReference type="Proteomes" id="UP000318704">
    <property type="component" value="Chromosome"/>
</dbReference>
<dbReference type="RefSeq" id="WP_144983650.1">
    <property type="nucleotide sequence ID" value="NZ_CP037920.1"/>
</dbReference>
<evidence type="ECO:0000313" key="3">
    <source>
        <dbReference type="EMBL" id="QDT96096.1"/>
    </source>
</evidence>
<protein>
    <recommendedName>
        <fullName evidence="2">DUF4440 domain-containing protein</fullName>
    </recommendedName>
</protein>
<dbReference type="KEGG" id="gaw:V144x_15490"/>
<dbReference type="SUPFAM" id="SSF54427">
    <property type="entry name" value="NTF2-like"/>
    <property type="match status" value="1"/>
</dbReference>
<evidence type="ECO:0000259" key="2">
    <source>
        <dbReference type="Pfam" id="PF14534"/>
    </source>
</evidence>
<feature type="signal peptide" evidence="1">
    <location>
        <begin position="1"/>
        <end position="22"/>
    </location>
</feature>